<evidence type="ECO:0000256" key="1">
    <source>
        <dbReference type="ARBA" id="ARBA00001928"/>
    </source>
</evidence>
<comment type="cofactor">
    <cofactor evidence="1">
        <name>pyruvate</name>
        <dbReference type="ChEBI" id="CHEBI:15361"/>
    </cofactor>
</comment>
<keyword evidence="6" id="KW-0670">Pyruvate</keyword>
<evidence type="ECO:0000256" key="3">
    <source>
        <dbReference type="ARBA" id="ARBA00012426"/>
    </source>
</evidence>
<dbReference type="RefSeq" id="WP_336350954.1">
    <property type="nucleotide sequence ID" value="NZ_JAZAQL010000002.1"/>
</dbReference>
<dbReference type="EC" id="4.1.1.19" evidence="3"/>
<dbReference type="SFLD" id="SFLDS00055">
    <property type="entry name" value="Pyruvoyl-Dependent_Histidine/A"/>
    <property type="match status" value="1"/>
</dbReference>
<dbReference type="GO" id="GO:0008792">
    <property type="term" value="F:arginine decarboxylase activity"/>
    <property type="evidence" value="ECO:0007669"/>
    <property type="project" value="UniProtKB-EC"/>
</dbReference>
<reference evidence="8 9" key="1">
    <citation type="journal article" date="2019" name="Int. J. Syst. Evol. Microbiol.">
        <title>The Global Catalogue of Microorganisms (GCM) 10K type strain sequencing project: providing services to taxonomists for standard genome sequencing and annotation.</title>
        <authorList>
            <consortium name="The Broad Institute Genomics Platform"/>
            <consortium name="The Broad Institute Genome Sequencing Center for Infectious Disease"/>
            <person name="Wu L."/>
            <person name="Ma J."/>
        </authorList>
    </citation>
    <scope>NUCLEOTIDE SEQUENCE [LARGE SCALE GENOMIC DNA]</scope>
    <source>
        <strain evidence="8 9">GX26</strain>
    </source>
</reference>
<evidence type="ECO:0000256" key="5">
    <source>
        <dbReference type="ARBA" id="ARBA00023239"/>
    </source>
</evidence>
<evidence type="ECO:0000256" key="2">
    <source>
        <dbReference type="ARBA" id="ARBA00007412"/>
    </source>
</evidence>
<keyword evidence="9" id="KW-1185">Reference proteome</keyword>
<dbReference type="Gene3D" id="3.50.20.10">
    <property type="entry name" value="Pyruvoyl-Dependent Histidine Decarboxylase, subunit B"/>
    <property type="match status" value="1"/>
</dbReference>
<proteinExistence type="inferred from homology"/>
<accession>A0ABD5VKP3</accession>
<evidence type="ECO:0000256" key="6">
    <source>
        <dbReference type="ARBA" id="ARBA00023317"/>
    </source>
</evidence>
<protein>
    <recommendedName>
        <fullName evidence="3">arginine decarboxylase</fullName>
        <ecNumber evidence="3">4.1.1.19</ecNumber>
    </recommendedName>
</protein>
<dbReference type="InterPro" id="IPR002724">
    <property type="entry name" value="Pyruvoyl-dep_arg_deCO2ase"/>
</dbReference>
<dbReference type="EMBL" id="JBHSXN010000002">
    <property type="protein sequence ID" value="MFC6954009.1"/>
    <property type="molecule type" value="Genomic_DNA"/>
</dbReference>
<dbReference type="PANTHER" id="PTHR40438">
    <property type="entry name" value="PYRUVOYL-DEPENDENT ARGININE DECARBOXYLASE"/>
    <property type="match status" value="1"/>
</dbReference>
<comment type="caution">
    <text evidence="8">The sequence shown here is derived from an EMBL/GenBank/DDBJ whole genome shotgun (WGS) entry which is preliminary data.</text>
</comment>
<organism evidence="8 9">
    <name type="scientific">Halorubellus litoreus</name>
    <dbReference type="NCBI Taxonomy" id="755308"/>
    <lineage>
        <taxon>Archaea</taxon>
        <taxon>Methanobacteriati</taxon>
        <taxon>Methanobacteriota</taxon>
        <taxon>Stenosarchaea group</taxon>
        <taxon>Halobacteria</taxon>
        <taxon>Halobacteriales</taxon>
        <taxon>Halorubellaceae</taxon>
        <taxon>Halorubellus</taxon>
    </lineage>
</organism>
<comment type="similarity">
    <text evidence="2">Belongs to the PdaD family.</text>
</comment>
<evidence type="ECO:0000256" key="7">
    <source>
        <dbReference type="ARBA" id="ARBA00049309"/>
    </source>
</evidence>
<name>A0ABD5VKP3_9EURY</name>
<dbReference type="SFLD" id="SFLDG01170">
    <property type="entry name" value="Pyruvoyl-dependent_arginine_de"/>
    <property type="match status" value="1"/>
</dbReference>
<keyword evidence="5" id="KW-0456">Lyase</keyword>
<comment type="catalytic activity">
    <reaction evidence="7">
        <text>L-arginine + H(+) = agmatine + CO2</text>
        <dbReference type="Rhea" id="RHEA:17641"/>
        <dbReference type="ChEBI" id="CHEBI:15378"/>
        <dbReference type="ChEBI" id="CHEBI:16526"/>
        <dbReference type="ChEBI" id="CHEBI:32682"/>
        <dbReference type="ChEBI" id="CHEBI:58145"/>
        <dbReference type="EC" id="4.1.1.19"/>
    </reaction>
</comment>
<evidence type="ECO:0000256" key="4">
    <source>
        <dbReference type="ARBA" id="ARBA00022793"/>
    </source>
</evidence>
<evidence type="ECO:0000313" key="9">
    <source>
        <dbReference type="Proteomes" id="UP001596395"/>
    </source>
</evidence>
<dbReference type="AlphaFoldDB" id="A0ABD5VKP3"/>
<gene>
    <name evidence="8" type="ORF">ACFQGB_14150</name>
</gene>
<dbReference type="SUPFAM" id="SSF56271">
    <property type="entry name" value="Pyruvoyl-dependent histidine and arginine decarboxylases"/>
    <property type="match status" value="1"/>
</dbReference>
<dbReference type="Proteomes" id="UP001596395">
    <property type="component" value="Unassembled WGS sequence"/>
</dbReference>
<keyword evidence="4" id="KW-0210">Decarboxylase</keyword>
<dbReference type="Pfam" id="PF01862">
    <property type="entry name" value="PvlArgDC"/>
    <property type="match status" value="1"/>
</dbReference>
<sequence>MEAIRVVWGSGTGPTAMASYDAALADAGVHNYNLVTVSSMLPPDADVEAVGTAGDLGEVGGRLTVVEARATATDPGHVSAGLAWAQSPDGGLFYEAAGPTDAADVEERVRQGLAAGQELRSAWTFDDPRVRVQSAQVEPGTHTTAVVLAVYGTADALV</sequence>
<dbReference type="PANTHER" id="PTHR40438:SF1">
    <property type="entry name" value="PYRUVOYL-DEPENDENT ARGININE DECARBOXYLASE"/>
    <property type="match status" value="1"/>
</dbReference>
<dbReference type="InterPro" id="IPR016105">
    <property type="entry name" value="Pyr-dep_his/arg-deCO2ase_sand"/>
</dbReference>
<dbReference type="InterPro" id="IPR016104">
    <property type="entry name" value="Pyr-dep_his/arg-deCO2ase"/>
</dbReference>
<evidence type="ECO:0000313" key="8">
    <source>
        <dbReference type="EMBL" id="MFC6954009.1"/>
    </source>
</evidence>